<keyword evidence="1" id="KW-0067">ATP-binding</keyword>
<dbReference type="GO" id="GO:0046854">
    <property type="term" value="P:phosphatidylinositol phosphate biosynthetic process"/>
    <property type="evidence" value="ECO:0007669"/>
    <property type="project" value="TreeGrafter"/>
</dbReference>
<dbReference type="GO" id="GO:0005886">
    <property type="term" value="C:plasma membrane"/>
    <property type="evidence" value="ECO:0007669"/>
    <property type="project" value="TreeGrafter"/>
</dbReference>
<dbReference type="KEGG" id="api:100161889"/>
<dbReference type="Proteomes" id="UP000007819">
    <property type="component" value="Chromosome A2"/>
</dbReference>
<name>A0A8R1VYK9_ACYPI</name>
<sequence>MMIITSTFSKGLIIFLVYYLTIISILTSNEAAKRENVITERFITITGPTPQDLLAQDNDKEFEEKLVDGEFLTDQQIDLIMGSIQLGIKHEIERRPPNPELNSLPDDFKVISKMTFDNWRDTNNNIQYPDFSFSTYAPLTFHYFRRLFGINPKDYVASFCNSPLNELANPGASKSLFYLTPDDKLIMKTVQQTEDECLLRLLPSYTTYLTDNRESLLPKFSGFYNFQSKSIDNKFVSMNNLLPSNIKMHQKFDLKGSTLGRKASDSEKKKNSPTFKDLDFNCELHPEGIFLKQDTRLALLKAIEKDCKILKDFNIMDYSILIGVHYIDRALKTVDKTLQKNDDLKAAAKRWDRLMTDSVGEKSIQVEAWPVSDENDASLSGSIPAMSVNGEKLLLFVGIIDILQTFRTTKSLEHSLKSFKLKITPGVTETANSFSVQRPEFYASRFLKYMTNSVFKSMLSPQELQKLSEQQVGIPLSSKRGCTNIASNSHKLFN</sequence>
<evidence type="ECO:0000313" key="5">
    <source>
        <dbReference type="Proteomes" id="UP000007819"/>
    </source>
</evidence>
<evidence type="ECO:0000256" key="2">
    <source>
        <dbReference type="SAM" id="Phobius"/>
    </source>
</evidence>
<dbReference type="Pfam" id="PF01504">
    <property type="entry name" value="PIP5K"/>
    <property type="match status" value="1"/>
</dbReference>
<reference evidence="4" key="2">
    <citation type="submission" date="2022-06" db="UniProtKB">
        <authorList>
            <consortium name="EnsemblMetazoa"/>
        </authorList>
    </citation>
    <scope>IDENTIFICATION</scope>
</reference>
<keyword evidence="1" id="KW-0547">Nucleotide-binding</keyword>
<dbReference type="GO" id="GO:0016308">
    <property type="term" value="F:1-phosphatidylinositol-4-phosphate 5-kinase activity"/>
    <property type="evidence" value="ECO:0007669"/>
    <property type="project" value="TreeGrafter"/>
</dbReference>
<dbReference type="AlphaFoldDB" id="A0A8R1VYK9"/>
<reference evidence="5" key="1">
    <citation type="submission" date="2010-06" db="EMBL/GenBank/DDBJ databases">
        <authorList>
            <person name="Jiang H."/>
            <person name="Abraham K."/>
            <person name="Ali S."/>
            <person name="Alsbrooks S.L."/>
            <person name="Anim B.N."/>
            <person name="Anosike U.S."/>
            <person name="Attaway T."/>
            <person name="Bandaranaike D.P."/>
            <person name="Battles P.K."/>
            <person name="Bell S.N."/>
            <person name="Bell A.V."/>
            <person name="Beltran B."/>
            <person name="Bickham C."/>
            <person name="Bustamante Y."/>
            <person name="Caleb T."/>
            <person name="Canada A."/>
            <person name="Cardenas V."/>
            <person name="Carter K."/>
            <person name="Chacko J."/>
            <person name="Chandrabose M.N."/>
            <person name="Chavez D."/>
            <person name="Chavez A."/>
            <person name="Chen L."/>
            <person name="Chu H.-S."/>
            <person name="Claassen K.J."/>
            <person name="Cockrell R."/>
            <person name="Collins M."/>
            <person name="Cooper J.A."/>
            <person name="Cree A."/>
            <person name="Curry S.M."/>
            <person name="Da Y."/>
            <person name="Dao M.D."/>
            <person name="Das B."/>
            <person name="Davila M.-L."/>
            <person name="Davy-Carroll L."/>
            <person name="Denson S."/>
            <person name="Dinh H."/>
            <person name="Ebong V.E."/>
            <person name="Edwards J.R."/>
            <person name="Egan A."/>
            <person name="El-Daye J."/>
            <person name="Escobedo L."/>
            <person name="Fernandez S."/>
            <person name="Fernando P.R."/>
            <person name="Flagg N."/>
            <person name="Forbes L.D."/>
            <person name="Fowler R.G."/>
            <person name="Fu Q."/>
            <person name="Gabisi R.A."/>
            <person name="Ganer J."/>
            <person name="Garbino Pronczuk A."/>
            <person name="Garcia R.M."/>
            <person name="Garner T."/>
            <person name="Garrett T.E."/>
            <person name="Gonzalez D.A."/>
            <person name="Hamid H."/>
            <person name="Hawkins E.S."/>
            <person name="Hirani K."/>
            <person name="Hogues M.E."/>
            <person name="Hollins B."/>
            <person name="Hsiao C.-H."/>
            <person name="Jabil R."/>
            <person name="James M.L."/>
            <person name="Jhangiani S.N."/>
            <person name="Johnson B."/>
            <person name="Johnson Q."/>
            <person name="Joshi V."/>
            <person name="Kalu J.B."/>
            <person name="Kam C."/>
            <person name="Kashfia A."/>
            <person name="Keebler J."/>
            <person name="Kisamo H."/>
            <person name="Kovar C.L."/>
            <person name="Lago L.A."/>
            <person name="Lai C.-Y."/>
            <person name="Laidlaw J."/>
            <person name="Lara F."/>
            <person name="Le T.-K."/>
            <person name="Lee S.L."/>
            <person name="Legall F.H."/>
            <person name="Lemon S.J."/>
            <person name="Lewis L.R."/>
            <person name="Li B."/>
            <person name="Liu Y."/>
            <person name="Liu Y.-S."/>
            <person name="Lopez J."/>
            <person name="Lozado R.J."/>
            <person name="Lu J."/>
            <person name="Madu R.C."/>
            <person name="Maheshwari M."/>
            <person name="Maheshwari R."/>
            <person name="Malloy K."/>
            <person name="Martinez E."/>
            <person name="Mathew T."/>
            <person name="Mercado I.C."/>
            <person name="Mercado C."/>
            <person name="Meyer B."/>
            <person name="Montgomery K."/>
            <person name="Morgan M.B."/>
            <person name="Munidasa M."/>
            <person name="Nazareth L.V."/>
            <person name="Nelson J."/>
            <person name="Ng B.M."/>
            <person name="Nguyen N.B."/>
            <person name="Nguyen P.Q."/>
            <person name="Nguyen T."/>
            <person name="Obregon M."/>
            <person name="Okwuonu G.O."/>
            <person name="Onwere C.G."/>
            <person name="Orozco G."/>
            <person name="Parra A."/>
            <person name="Patel S."/>
            <person name="Patil S."/>
            <person name="Perez A."/>
            <person name="Perez Y."/>
            <person name="Pham C."/>
            <person name="Primus E.L."/>
            <person name="Pu L.-L."/>
            <person name="Puazo M."/>
            <person name="Qin X."/>
            <person name="Quiroz J.B."/>
            <person name="Reese J."/>
            <person name="Richards S."/>
            <person name="Rives C.M."/>
            <person name="Robberts R."/>
            <person name="Ruiz S.J."/>
            <person name="Ruiz M.J."/>
            <person name="Santibanez J."/>
            <person name="Schneider B.W."/>
            <person name="Sisson I."/>
            <person name="Smith M."/>
            <person name="Sodergren E."/>
            <person name="Song X.-Z."/>
            <person name="Song B.B."/>
            <person name="Summersgill H."/>
            <person name="Thelus R."/>
            <person name="Thornton R.D."/>
            <person name="Trejos Z.Y."/>
            <person name="Usmani K."/>
            <person name="Vattathil S."/>
            <person name="Villasana D."/>
            <person name="Walker D.L."/>
            <person name="Wang S."/>
            <person name="Wang K."/>
            <person name="White C.S."/>
            <person name="Williams A.C."/>
            <person name="Williamson J."/>
            <person name="Wilson K."/>
            <person name="Woghiren I.O."/>
            <person name="Woodworth J.R."/>
            <person name="Worley K.C."/>
            <person name="Wright R.A."/>
            <person name="Wu W."/>
            <person name="Young L."/>
            <person name="Zhang L."/>
            <person name="Zhang J."/>
            <person name="Zhu Y."/>
            <person name="Muzny D.M."/>
            <person name="Weinstock G."/>
            <person name="Gibbs R.A."/>
        </authorList>
    </citation>
    <scope>NUCLEOTIDE SEQUENCE [LARGE SCALE GENOMIC DNA]</scope>
    <source>
        <strain evidence="5">LSR1</strain>
    </source>
</reference>
<dbReference type="Gene3D" id="3.30.810.10">
    <property type="entry name" value="2-Layer Sandwich"/>
    <property type="match status" value="1"/>
</dbReference>
<keyword evidence="2" id="KW-1133">Transmembrane helix</keyword>
<dbReference type="InterPro" id="IPR027484">
    <property type="entry name" value="PInositol-4-P-5-kinase_N"/>
</dbReference>
<dbReference type="InterPro" id="IPR002498">
    <property type="entry name" value="PInositol-4-P-4/5-kinase_core"/>
</dbReference>
<dbReference type="OrthoDB" id="20783at2759"/>
<dbReference type="SUPFAM" id="SSF56104">
    <property type="entry name" value="SAICAR synthase-like"/>
    <property type="match status" value="1"/>
</dbReference>
<dbReference type="PANTHER" id="PTHR23086:SF101">
    <property type="entry name" value="LP03320P-RELATED"/>
    <property type="match status" value="1"/>
</dbReference>
<dbReference type="EnsemblMetazoa" id="XM_001943186.5">
    <property type="protein sequence ID" value="XP_001943221.2"/>
    <property type="gene ID" value="LOC100161889"/>
</dbReference>
<keyword evidence="5" id="KW-1185">Reference proteome</keyword>
<dbReference type="PANTHER" id="PTHR23086">
    <property type="entry name" value="PHOSPHATIDYLINOSITOL-4-PHOSPHATE 5-KINASE"/>
    <property type="match status" value="1"/>
</dbReference>
<dbReference type="InterPro" id="IPR023610">
    <property type="entry name" value="PInositol-4/5-P-5/4-kinase"/>
</dbReference>
<proteinExistence type="predicted"/>
<keyword evidence="1" id="KW-0808">Transferase</keyword>
<dbReference type="PROSITE" id="PS51455">
    <property type="entry name" value="PIPK"/>
    <property type="match status" value="1"/>
</dbReference>
<feature type="transmembrane region" description="Helical" evidence="2">
    <location>
        <begin position="12"/>
        <end position="29"/>
    </location>
</feature>
<dbReference type="GO" id="GO:0005524">
    <property type="term" value="F:ATP binding"/>
    <property type="evidence" value="ECO:0007669"/>
    <property type="project" value="UniProtKB-UniRule"/>
</dbReference>
<dbReference type="CDD" id="cd17301">
    <property type="entry name" value="PIPKc_PIP5KI"/>
    <property type="match status" value="1"/>
</dbReference>
<protein>
    <recommendedName>
        <fullName evidence="3">PIPK domain-containing protein</fullName>
    </recommendedName>
</protein>
<keyword evidence="2" id="KW-0812">Transmembrane</keyword>
<keyword evidence="1" id="KW-0418">Kinase</keyword>
<dbReference type="InterPro" id="IPR027483">
    <property type="entry name" value="PInositol-4-P-4/5-kinase_C_sf"/>
</dbReference>
<evidence type="ECO:0000256" key="1">
    <source>
        <dbReference type="PROSITE-ProRule" id="PRU00781"/>
    </source>
</evidence>
<dbReference type="SMART" id="SM00330">
    <property type="entry name" value="PIPKc"/>
    <property type="match status" value="1"/>
</dbReference>
<accession>A0A8R1VYK9</accession>
<evidence type="ECO:0000259" key="3">
    <source>
        <dbReference type="PROSITE" id="PS51455"/>
    </source>
</evidence>
<dbReference type="RefSeq" id="XP_001943221.2">
    <property type="nucleotide sequence ID" value="XM_001943186.4"/>
</dbReference>
<evidence type="ECO:0000313" key="4">
    <source>
        <dbReference type="EnsemblMetazoa" id="XP_001943221.2"/>
    </source>
</evidence>
<feature type="domain" description="PIPK" evidence="3">
    <location>
        <begin position="72"/>
        <end position="454"/>
    </location>
</feature>
<dbReference type="GeneID" id="100161889"/>
<organism evidence="4 5">
    <name type="scientific">Acyrthosiphon pisum</name>
    <name type="common">Pea aphid</name>
    <dbReference type="NCBI Taxonomy" id="7029"/>
    <lineage>
        <taxon>Eukaryota</taxon>
        <taxon>Metazoa</taxon>
        <taxon>Ecdysozoa</taxon>
        <taxon>Arthropoda</taxon>
        <taxon>Hexapoda</taxon>
        <taxon>Insecta</taxon>
        <taxon>Pterygota</taxon>
        <taxon>Neoptera</taxon>
        <taxon>Paraneoptera</taxon>
        <taxon>Hemiptera</taxon>
        <taxon>Sternorrhyncha</taxon>
        <taxon>Aphidomorpha</taxon>
        <taxon>Aphidoidea</taxon>
        <taxon>Aphididae</taxon>
        <taxon>Macrosiphini</taxon>
        <taxon>Acyrthosiphon</taxon>
    </lineage>
</organism>
<keyword evidence="2" id="KW-0472">Membrane</keyword>
<dbReference type="Gene3D" id="3.30.800.10">
    <property type="entry name" value="Phosphatidylinositol Phosphate Kinase II Beta"/>
    <property type="match status" value="1"/>
</dbReference>